<evidence type="ECO:0000313" key="13">
    <source>
        <dbReference type="Proteomes" id="UP000284785"/>
    </source>
</evidence>
<dbReference type="Proteomes" id="UP001156218">
    <property type="component" value="Chromosome"/>
</dbReference>
<evidence type="ECO:0000313" key="9">
    <source>
        <dbReference type="EMBL" id="UYU68779.1"/>
    </source>
</evidence>
<dbReference type="EMBL" id="WCSY01000031">
    <property type="protein sequence ID" value="KAB4306229.1"/>
    <property type="molecule type" value="Genomic_DNA"/>
</dbReference>
<dbReference type="Proteomes" id="UP000283616">
    <property type="component" value="Unassembled WGS sequence"/>
</dbReference>
<dbReference type="PROSITE" id="PS51257">
    <property type="entry name" value="PROKAR_LIPOPROTEIN"/>
    <property type="match status" value="1"/>
</dbReference>
<evidence type="ECO:0000313" key="18">
    <source>
        <dbReference type="Proteomes" id="UP001156218"/>
    </source>
</evidence>
<feature type="domain" description="BT-3987-like N-terminal" evidence="1">
    <location>
        <begin position="30"/>
        <end position="156"/>
    </location>
</feature>
<name>A0A139KBM0_BACT4</name>
<evidence type="ECO:0000313" key="17">
    <source>
        <dbReference type="Proteomes" id="UP000488521"/>
    </source>
</evidence>
<evidence type="ECO:0000313" key="7">
    <source>
        <dbReference type="EMBL" id="RHD81782.1"/>
    </source>
</evidence>
<reference evidence="14 15" key="2">
    <citation type="journal article" date="2019" name="Nat. Med.">
        <title>A library of human gut bacterial isolates paired with longitudinal multiomics data enables mechanistic microbiome research.</title>
        <authorList>
            <person name="Poyet M."/>
            <person name="Groussin M."/>
            <person name="Gibbons S.M."/>
            <person name="Avila-Pacheco J."/>
            <person name="Jiang X."/>
            <person name="Kearney S.M."/>
            <person name="Perrotta A.R."/>
            <person name="Berdy B."/>
            <person name="Zhao S."/>
            <person name="Lieberman T.D."/>
            <person name="Swanson P.K."/>
            <person name="Smith M."/>
            <person name="Roesemann S."/>
            <person name="Alexander J.E."/>
            <person name="Rich S.A."/>
            <person name="Livny J."/>
            <person name="Vlamakis H."/>
            <person name="Clish C."/>
            <person name="Bullock K."/>
            <person name="Deik A."/>
            <person name="Scott J."/>
            <person name="Pierce K.A."/>
            <person name="Xavier R.J."/>
            <person name="Alm E.J."/>
        </authorList>
    </citation>
    <scope>NUCLEOTIDE SEQUENCE [LARGE SCALE GENOMIC DNA]</scope>
    <source>
        <strain evidence="5 17">BIOML-A156</strain>
        <strain evidence="6 14">BIOML-A162</strain>
        <strain evidence="4 16">BIOML-A165</strain>
        <strain evidence="3 15">BIOML-A188</strain>
    </source>
</reference>
<evidence type="ECO:0000313" key="14">
    <source>
        <dbReference type="Proteomes" id="UP000436858"/>
    </source>
</evidence>
<evidence type="ECO:0000313" key="11">
    <source>
        <dbReference type="EMBL" id="UYU92329.1"/>
    </source>
</evidence>
<evidence type="ECO:0000313" key="4">
    <source>
        <dbReference type="EMBL" id="KAB4448888.1"/>
    </source>
</evidence>
<evidence type="ECO:0000313" key="3">
    <source>
        <dbReference type="EMBL" id="KAB4306229.1"/>
    </source>
</evidence>
<organism evidence="6 14">
    <name type="scientific">Bacteroides thetaiotaomicron</name>
    <dbReference type="NCBI Taxonomy" id="818"/>
    <lineage>
        <taxon>Bacteria</taxon>
        <taxon>Pseudomonadati</taxon>
        <taxon>Bacteroidota</taxon>
        <taxon>Bacteroidia</taxon>
        <taxon>Bacteroidales</taxon>
        <taxon>Bacteroidaceae</taxon>
        <taxon>Bacteroides</taxon>
    </lineage>
</organism>
<gene>
    <name evidence="8" type="ORF">DW011_11190</name>
    <name evidence="7" type="ORF">DW780_23455</name>
    <name evidence="5" type="ORF">GAN59_21070</name>
    <name evidence="6" type="ORF">GAN91_20770</name>
    <name evidence="4" type="ORF">GAN93_20695</name>
    <name evidence="3" type="ORF">GAO51_24165</name>
    <name evidence="10" type="ORF">KQP59_12570</name>
    <name evidence="9" type="ORF">KQP68_11115</name>
    <name evidence="11" type="ORF">KQP74_06795</name>
</gene>
<reference evidence="12 13" key="1">
    <citation type="submission" date="2018-08" db="EMBL/GenBank/DDBJ databases">
        <title>A genome reference for cultivated species of the human gut microbiota.</title>
        <authorList>
            <person name="Zou Y."/>
            <person name="Xue W."/>
            <person name="Luo G."/>
        </authorList>
    </citation>
    <scope>NUCLEOTIDE SEQUENCE [LARGE SCALE GENOMIC DNA]</scope>
    <source>
        <strain evidence="8 12">AF37-12</strain>
        <strain evidence="7 13">AM30-26</strain>
    </source>
</reference>
<dbReference type="Gene3D" id="2.60.40.1740">
    <property type="entry name" value="hypothetical protein (bacova_03559)"/>
    <property type="match status" value="1"/>
</dbReference>
<evidence type="ECO:0000313" key="5">
    <source>
        <dbReference type="EMBL" id="KAB4469776.1"/>
    </source>
</evidence>
<dbReference type="Proteomes" id="UP001156216">
    <property type="component" value="Chromosome"/>
</dbReference>
<dbReference type="EMBL" id="CP083681">
    <property type="protein sequence ID" value="UYU73892.1"/>
    <property type="molecule type" value="Genomic_DNA"/>
</dbReference>
<dbReference type="EMBL" id="QROV01000011">
    <property type="protein sequence ID" value="RHL59151.1"/>
    <property type="molecule type" value="Genomic_DNA"/>
</dbReference>
<dbReference type="RefSeq" id="WP_011108278.1">
    <property type="nucleotide sequence ID" value="NZ_BAABZI010000002.1"/>
</dbReference>
<dbReference type="EMBL" id="WCRY01000024">
    <property type="protein sequence ID" value="KAB4476500.1"/>
    <property type="molecule type" value="Genomic_DNA"/>
</dbReference>
<dbReference type="InterPro" id="IPR025371">
    <property type="entry name" value="BT_3044-like_C"/>
</dbReference>
<dbReference type="InterPro" id="IPR013728">
    <property type="entry name" value="BT_3987-like_N"/>
</dbReference>
<evidence type="ECO:0000313" key="6">
    <source>
        <dbReference type="EMBL" id="KAB4476500.1"/>
    </source>
</evidence>
<dbReference type="Proteomes" id="UP000488521">
    <property type="component" value="Unassembled WGS sequence"/>
</dbReference>
<reference evidence="9 18" key="3">
    <citation type="submission" date="2021-06" db="EMBL/GenBank/DDBJ databases">
        <title>Interrogation of the integrated mobile genetic elements in gut-associated Bacteroides with a consensus prediction approach.</title>
        <authorList>
            <person name="Campbell D.E."/>
            <person name="Leigh J.R."/>
            <person name="Kim T."/>
            <person name="England W."/>
            <person name="Whitaker R.J."/>
            <person name="Degnan P.H."/>
        </authorList>
    </citation>
    <scope>NUCLEOTIDE SEQUENCE</scope>
    <source>
        <strain evidence="11">VPI-3443</strain>
        <strain evidence="10">VPI-BTDOT2</strain>
        <strain evidence="9 18">WAL8669</strain>
    </source>
</reference>
<evidence type="ECO:0000313" key="10">
    <source>
        <dbReference type="EMBL" id="UYU73892.1"/>
    </source>
</evidence>
<dbReference type="EMBL" id="CP083685">
    <property type="protein sequence ID" value="UYU92329.1"/>
    <property type="molecule type" value="Genomic_DNA"/>
</dbReference>
<dbReference type="Proteomes" id="UP000440614">
    <property type="component" value="Unassembled WGS sequence"/>
</dbReference>
<dbReference type="Proteomes" id="UP001162960">
    <property type="component" value="Chromosome"/>
</dbReference>
<dbReference type="EMBL" id="WCRS01000021">
    <property type="protein sequence ID" value="KAB4469776.1"/>
    <property type="molecule type" value="Genomic_DNA"/>
</dbReference>
<evidence type="ECO:0000259" key="2">
    <source>
        <dbReference type="Pfam" id="PF14274"/>
    </source>
</evidence>
<proteinExistence type="predicted"/>
<evidence type="ECO:0000259" key="1">
    <source>
        <dbReference type="Pfam" id="PF08522"/>
    </source>
</evidence>
<dbReference type="Proteomes" id="UP000460317">
    <property type="component" value="Unassembled WGS sequence"/>
</dbReference>
<dbReference type="EMBL" id="QSJP01000029">
    <property type="protein sequence ID" value="RHD81782.1"/>
    <property type="molecule type" value="Genomic_DNA"/>
</dbReference>
<accession>A0A139KBM0</accession>
<dbReference type="EMBL" id="WCSB01000025">
    <property type="protein sequence ID" value="KAB4448888.1"/>
    <property type="molecule type" value="Genomic_DNA"/>
</dbReference>
<evidence type="ECO:0000313" key="15">
    <source>
        <dbReference type="Proteomes" id="UP000440614"/>
    </source>
</evidence>
<sequence length="298" mass="33742">MRSIYKIVVCSLLTLSITSCEKDLLEKEQYQKEIYLIGAYNRVWTTEVSYSNEEVKTYFTVSSSGTLALDRDVNVKMKINEELVDIYNKKYWTVLNEDKYYKSLDTDLYSIPSLENTVIKHAEGISAEVPVLIKTASLKIDQSYVIPVEIESTTGYPISESGYKMLILLKLKNDYSGSYQMSGHTTLEGETPKTIQKPKTIKPTGVNTVRLFYAMNNESDEKADIQTGTIELTITDQIVEGTNDVKKVLIKAWDAENGPVIIDSGESTYNTTAKKFSLKYTIGNTLYEEQLTKEKEVL</sequence>
<dbReference type="Pfam" id="PF14274">
    <property type="entry name" value="BT_3044-like_C"/>
    <property type="match status" value="1"/>
</dbReference>
<dbReference type="GeneID" id="60923564"/>
<evidence type="ECO:0000313" key="8">
    <source>
        <dbReference type="EMBL" id="RHL59151.1"/>
    </source>
</evidence>
<dbReference type="AlphaFoldDB" id="A0A139KBM0"/>
<dbReference type="Proteomes" id="UP000284785">
    <property type="component" value="Unassembled WGS sequence"/>
</dbReference>
<feature type="domain" description="BT-3044-like C-terminal" evidence="2">
    <location>
        <begin position="164"/>
        <end position="284"/>
    </location>
</feature>
<evidence type="ECO:0000313" key="16">
    <source>
        <dbReference type="Proteomes" id="UP000460317"/>
    </source>
</evidence>
<evidence type="ECO:0000313" key="12">
    <source>
        <dbReference type="Proteomes" id="UP000283616"/>
    </source>
</evidence>
<dbReference type="EMBL" id="CP083680">
    <property type="protein sequence ID" value="UYU68779.1"/>
    <property type="molecule type" value="Genomic_DNA"/>
</dbReference>
<protein>
    <submittedName>
        <fullName evidence="6">DUF4361 domain-containing protein</fullName>
    </submittedName>
</protein>
<dbReference type="Pfam" id="PF08522">
    <property type="entry name" value="BT_3987-like_N"/>
    <property type="match status" value="1"/>
</dbReference>
<dbReference type="Proteomes" id="UP000436858">
    <property type="component" value="Unassembled WGS sequence"/>
</dbReference>